<evidence type="ECO:0000256" key="4">
    <source>
        <dbReference type="ARBA" id="ARBA00022741"/>
    </source>
</evidence>
<dbReference type="GO" id="GO:0005886">
    <property type="term" value="C:plasma membrane"/>
    <property type="evidence" value="ECO:0007669"/>
    <property type="project" value="UniProtKB-ARBA"/>
</dbReference>
<organism evidence="10 11">
    <name type="scientific">Proteiniclasticum ruminis</name>
    <dbReference type="NCBI Taxonomy" id="398199"/>
    <lineage>
        <taxon>Bacteria</taxon>
        <taxon>Bacillati</taxon>
        <taxon>Bacillota</taxon>
        <taxon>Clostridia</taxon>
        <taxon>Eubacteriales</taxon>
        <taxon>Clostridiaceae</taxon>
        <taxon>Proteiniclasticum</taxon>
    </lineage>
</organism>
<evidence type="ECO:0000256" key="3">
    <source>
        <dbReference type="ARBA" id="ARBA00022475"/>
    </source>
</evidence>
<dbReference type="InterPro" id="IPR017871">
    <property type="entry name" value="ABC_transporter-like_CS"/>
</dbReference>
<keyword evidence="4" id="KW-0547">Nucleotide-binding</keyword>
<comment type="similarity">
    <text evidence="1">Belongs to the ABC transporter superfamily.</text>
</comment>
<keyword evidence="5 10" id="KW-0067">ATP-binding</keyword>
<dbReference type="EMBL" id="FNDZ01000004">
    <property type="protein sequence ID" value="SDI77737.1"/>
    <property type="molecule type" value="Genomic_DNA"/>
</dbReference>
<keyword evidence="3" id="KW-1003">Cell membrane</keyword>
<reference evidence="10 11" key="1">
    <citation type="submission" date="2016-10" db="EMBL/GenBank/DDBJ databases">
        <authorList>
            <person name="de Groot N.N."/>
        </authorList>
    </citation>
    <scope>NUCLEOTIDE SEQUENCE [LARGE SCALE GENOMIC DNA]</scope>
    <source>
        <strain evidence="10 11">CGMCC 1.5058</strain>
    </source>
</reference>
<dbReference type="Gene3D" id="3.40.50.300">
    <property type="entry name" value="P-loop containing nucleotide triphosphate hydrolases"/>
    <property type="match status" value="1"/>
</dbReference>
<evidence type="ECO:0000256" key="5">
    <source>
        <dbReference type="ARBA" id="ARBA00022840"/>
    </source>
</evidence>
<dbReference type="Pfam" id="PF00005">
    <property type="entry name" value="ABC_tran"/>
    <property type="match status" value="1"/>
</dbReference>
<feature type="domain" description="ABC transporter" evidence="9">
    <location>
        <begin position="3"/>
        <end position="238"/>
    </location>
</feature>
<evidence type="ECO:0000313" key="11">
    <source>
        <dbReference type="Proteomes" id="UP000183255"/>
    </source>
</evidence>
<evidence type="ECO:0000256" key="2">
    <source>
        <dbReference type="ARBA" id="ARBA00022448"/>
    </source>
</evidence>
<dbReference type="GO" id="GO:0016887">
    <property type="term" value="F:ATP hydrolysis activity"/>
    <property type="evidence" value="ECO:0007669"/>
    <property type="project" value="InterPro"/>
</dbReference>
<dbReference type="Proteomes" id="UP000183255">
    <property type="component" value="Unassembled WGS sequence"/>
</dbReference>
<dbReference type="InterPro" id="IPR018449">
    <property type="entry name" value="NIL_domain"/>
</dbReference>
<dbReference type="SMART" id="SM00930">
    <property type="entry name" value="NIL"/>
    <property type="match status" value="1"/>
</dbReference>
<gene>
    <name evidence="10" type="ORF">SAMN05421804_104158</name>
</gene>
<dbReference type="SUPFAM" id="SSF52540">
    <property type="entry name" value="P-loop containing nucleoside triphosphate hydrolases"/>
    <property type="match status" value="1"/>
</dbReference>
<dbReference type="SMART" id="SM00382">
    <property type="entry name" value="AAA"/>
    <property type="match status" value="1"/>
</dbReference>
<dbReference type="GO" id="GO:0005524">
    <property type="term" value="F:ATP binding"/>
    <property type="evidence" value="ECO:0007669"/>
    <property type="project" value="UniProtKB-KW"/>
</dbReference>
<dbReference type="InterPro" id="IPR045865">
    <property type="entry name" value="ACT-like_dom_sf"/>
</dbReference>
<dbReference type="Gene3D" id="3.30.70.260">
    <property type="match status" value="1"/>
</dbReference>
<name>A0A1G8NCD2_9CLOT</name>
<dbReference type="PANTHER" id="PTHR43166:SF30">
    <property type="entry name" value="METHIONINE IMPORT ATP-BINDING PROTEIN METN"/>
    <property type="match status" value="1"/>
</dbReference>
<evidence type="ECO:0000256" key="6">
    <source>
        <dbReference type="ARBA" id="ARBA00022967"/>
    </source>
</evidence>
<dbReference type="Pfam" id="PF09383">
    <property type="entry name" value="NIL"/>
    <property type="match status" value="1"/>
</dbReference>
<dbReference type="InterPro" id="IPR027417">
    <property type="entry name" value="P-loop_NTPase"/>
</dbReference>
<sequence length="324" mass="36422">MLIQIRSLRKKYDQQAVIDDVSFDIMKGEIFGIVGKSGVGKSTLLRCINGLEPITSGDIIVDNFRLASLDSDGVRSLRRKVSMIFQNFNLLNQKTALENVMLPMEVWGMEKHSSKEKAKSLLDLVGLKEKYHSRPKSLSGGEKQRVAIARALALDPEILLCDEATSALDPKTTKEILSLLKEINKSLGLTLVVVTHQMEVIKEICQRVCVMESGKVSALGKVEDLFLNPEVSLKKLLGEEDLEILPKGTNLRIFFTKEFSDEAIITNMSRELSINFSIVWGKLENFNGSVLGSLVLHINPEDEYRIRDYLTQRGLKWEVIKNES</sequence>
<evidence type="ECO:0000256" key="1">
    <source>
        <dbReference type="ARBA" id="ARBA00005417"/>
    </source>
</evidence>
<accession>A0A1G8NCD2</accession>
<evidence type="ECO:0000256" key="8">
    <source>
        <dbReference type="ARBA" id="ARBA00023136"/>
    </source>
</evidence>
<dbReference type="GO" id="GO:0006865">
    <property type="term" value="P:amino acid transport"/>
    <property type="evidence" value="ECO:0007669"/>
    <property type="project" value="UniProtKB-KW"/>
</dbReference>
<proteinExistence type="inferred from homology"/>
<keyword evidence="2" id="KW-0813">Transport</keyword>
<dbReference type="PROSITE" id="PS00211">
    <property type="entry name" value="ABC_TRANSPORTER_1"/>
    <property type="match status" value="1"/>
</dbReference>
<dbReference type="FunFam" id="3.40.50.300:FF:000056">
    <property type="entry name" value="Cell division ATP-binding protein FtsE"/>
    <property type="match status" value="1"/>
</dbReference>
<evidence type="ECO:0000256" key="7">
    <source>
        <dbReference type="ARBA" id="ARBA00022970"/>
    </source>
</evidence>
<dbReference type="PROSITE" id="PS50893">
    <property type="entry name" value="ABC_TRANSPORTER_2"/>
    <property type="match status" value="1"/>
</dbReference>
<evidence type="ECO:0000313" key="10">
    <source>
        <dbReference type="EMBL" id="SDI77737.1"/>
    </source>
</evidence>
<dbReference type="SUPFAM" id="SSF55021">
    <property type="entry name" value="ACT-like"/>
    <property type="match status" value="1"/>
</dbReference>
<keyword evidence="8" id="KW-0472">Membrane</keyword>
<dbReference type="InterPro" id="IPR003439">
    <property type="entry name" value="ABC_transporter-like_ATP-bd"/>
</dbReference>
<keyword evidence="7" id="KW-0029">Amino-acid transport</keyword>
<dbReference type="InterPro" id="IPR003593">
    <property type="entry name" value="AAA+_ATPase"/>
</dbReference>
<evidence type="ECO:0000259" key="9">
    <source>
        <dbReference type="PROSITE" id="PS50893"/>
    </source>
</evidence>
<dbReference type="InterPro" id="IPR050086">
    <property type="entry name" value="MetN_ABC_transporter-like"/>
</dbReference>
<dbReference type="AlphaFoldDB" id="A0A1G8NCD2"/>
<keyword evidence="6" id="KW-1278">Translocase</keyword>
<dbReference type="PANTHER" id="PTHR43166">
    <property type="entry name" value="AMINO ACID IMPORT ATP-BINDING PROTEIN"/>
    <property type="match status" value="1"/>
</dbReference>
<protein>
    <submittedName>
        <fullName evidence="10">D-methionine transport system ATP-binding protein</fullName>
    </submittedName>
</protein>